<accession>A0A4R4NKK1</accession>
<dbReference type="AlphaFoldDB" id="A0A4R4NKK1"/>
<comment type="caution">
    <text evidence="1">The sequence shown here is derived from an EMBL/GenBank/DDBJ whole genome shotgun (WGS) entry which is preliminary data.</text>
</comment>
<reference evidence="1 2" key="1">
    <citation type="submission" date="2019-02" db="EMBL/GenBank/DDBJ databases">
        <title>Draft genome sequences of novel Actinobacteria.</title>
        <authorList>
            <person name="Sahin N."/>
            <person name="Ay H."/>
            <person name="Saygin H."/>
        </authorList>
    </citation>
    <scope>NUCLEOTIDE SEQUENCE [LARGE SCALE GENOMIC DNA]</scope>
    <source>
        <strain evidence="1 2">KC201</strain>
    </source>
</reference>
<evidence type="ECO:0000313" key="2">
    <source>
        <dbReference type="Proteomes" id="UP000295157"/>
    </source>
</evidence>
<proteinExistence type="predicted"/>
<gene>
    <name evidence="1" type="ORF">E1267_11380</name>
</gene>
<protein>
    <submittedName>
        <fullName evidence="1">Uncharacterized protein</fullName>
    </submittedName>
</protein>
<sequence length="83" mass="9704">MSFASDAEADRRGMKYVAESQARFPHWLLFYSRHERGLVAFYRGECPRPGLIVTAPDQEMLVRRMAEEVQGLWQHASPHWERG</sequence>
<dbReference type="Proteomes" id="UP000295157">
    <property type="component" value="Unassembled WGS sequence"/>
</dbReference>
<keyword evidence="2" id="KW-1185">Reference proteome</keyword>
<evidence type="ECO:0000313" key="1">
    <source>
        <dbReference type="EMBL" id="TDC08067.1"/>
    </source>
</evidence>
<name>A0A4R4NKK1_9ACTN</name>
<organism evidence="1 2">
    <name type="scientific">Nonomuraea longispora</name>
    <dbReference type="NCBI Taxonomy" id="1848320"/>
    <lineage>
        <taxon>Bacteria</taxon>
        <taxon>Bacillati</taxon>
        <taxon>Actinomycetota</taxon>
        <taxon>Actinomycetes</taxon>
        <taxon>Streptosporangiales</taxon>
        <taxon>Streptosporangiaceae</taxon>
        <taxon>Nonomuraea</taxon>
    </lineage>
</organism>
<dbReference type="EMBL" id="SMJZ01000032">
    <property type="protein sequence ID" value="TDC08067.1"/>
    <property type="molecule type" value="Genomic_DNA"/>
</dbReference>